<dbReference type="AlphaFoldDB" id="T1ETB6"/>
<evidence type="ECO:0000313" key="2">
    <source>
        <dbReference type="EnsemblMetazoa" id="HelroP162887"/>
    </source>
</evidence>
<gene>
    <name evidence="2" type="primary">20199816</name>
    <name evidence="1" type="ORF">HELRODRAFT_162887</name>
</gene>
<dbReference type="Proteomes" id="UP000015101">
    <property type="component" value="Unassembled WGS sequence"/>
</dbReference>
<evidence type="ECO:0000313" key="3">
    <source>
        <dbReference type="Proteomes" id="UP000015101"/>
    </source>
</evidence>
<reference evidence="1 3" key="2">
    <citation type="journal article" date="2013" name="Nature">
        <title>Insights into bilaterian evolution from three spiralian genomes.</title>
        <authorList>
            <person name="Simakov O."/>
            <person name="Marletaz F."/>
            <person name="Cho S.J."/>
            <person name="Edsinger-Gonzales E."/>
            <person name="Havlak P."/>
            <person name="Hellsten U."/>
            <person name="Kuo D.H."/>
            <person name="Larsson T."/>
            <person name="Lv J."/>
            <person name="Arendt D."/>
            <person name="Savage R."/>
            <person name="Osoegawa K."/>
            <person name="de Jong P."/>
            <person name="Grimwood J."/>
            <person name="Chapman J.A."/>
            <person name="Shapiro H."/>
            <person name="Aerts A."/>
            <person name="Otillar R.P."/>
            <person name="Terry A.Y."/>
            <person name="Boore J.L."/>
            <person name="Grigoriev I.V."/>
            <person name="Lindberg D.R."/>
            <person name="Seaver E.C."/>
            <person name="Weisblat D.A."/>
            <person name="Putnam N.H."/>
            <person name="Rokhsar D.S."/>
        </authorList>
    </citation>
    <scope>NUCLEOTIDE SEQUENCE</scope>
</reference>
<evidence type="ECO:0000313" key="1">
    <source>
        <dbReference type="EMBL" id="ESN99354.1"/>
    </source>
</evidence>
<protein>
    <submittedName>
        <fullName evidence="1 2">Uncharacterized protein</fullName>
    </submittedName>
</protein>
<dbReference type="OrthoDB" id="47059at2759"/>
<name>T1ETB6_HELRO</name>
<dbReference type="RefSeq" id="XP_009023209.1">
    <property type="nucleotide sequence ID" value="XM_009024961.1"/>
</dbReference>
<dbReference type="EMBL" id="AMQM01001214">
    <property type="status" value="NOT_ANNOTATED_CDS"/>
    <property type="molecule type" value="Genomic_DNA"/>
</dbReference>
<dbReference type="CTD" id="20199816"/>
<reference evidence="2" key="3">
    <citation type="submission" date="2015-06" db="UniProtKB">
        <authorList>
            <consortium name="EnsemblMetazoa"/>
        </authorList>
    </citation>
    <scope>IDENTIFICATION</scope>
</reference>
<dbReference type="EMBL" id="KB097143">
    <property type="protein sequence ID" value="ESN99354.1"/>
    <property type="molecule type" value="Genomic_DNA"/>
</dbReference>
<organism evidence="2 3">
    <name type="scientific">Helobdella robusta</name>
    <name type="common">Californian leech</name>
    <dbReference type="NCBI Taxonomy" id="6412"/>
    <lineage>
        <taxon>Eukaryota</taxon>
        <taxon>Metazoa</taxon>
        <taxon>Spiralia</taxon>
        <taxon>Lophotrochozoa</taxon>
        <taxon>Annelida</taxon>
        <taxon>Clitellata</taxon>
        <taxon>Hirudinea</taxon>
        <taxon>Rhynchobdellida</taxon>
        <taxon>Glossiphoniidae</taxon>
        <taxon>Helobdella</taxon>
    </lineage>
</organism>
<dbReference type="STRING" id="6412.T1ETB6"/>
<reference evidence="3" key="1">
    <citation type="submission" date="2012-12" db="EMBL/GenBank/DDBJ databases">
        <authorList>
            <person name="Hellsten U."/>
            <person name="Grimwood J."/>
            <person name="Chapman J.A."/>
            <person name="Shapiro H."/>
            <person name="Aerts A."/>
            <person name="Otillar R.P."/>
            <person name="Terry A.Y."/>
            <person name="Boore J.L."/>
            <person name="Simakov O."/>
            <person name="Marletaz F."/>
            <person name="Cho S.-J."/>
            <person name="Edsinger-Gonzales E."/>
            <person name="Havlak P."/>
            <person name="Kuo D.-H."/>
            <person name="Larsson T."/>
            <person name="Lv J."/>
            <person name="Arendt D."/>
            <person name="Savage R."/>
            <person name="Osoegawa K."/>
            <person name="de Jong P."/>
            <person name="Lindberg D.R."/>
            <person name="Seaver E.C."/>
            <person name="Weisblat D.A."/>
            <person name="Putnam N.H."/>
            <person name="Grigoriev I.V."/>
            <person name="Rokhsar D.S."/>
        </authorList>
    </citation>
    <scope>NUCLEOTIDE SEQUENCE</scope>
</reference>
<proteinExistence type="predicted"/>
<sequence length="233" mass="25744">MPVFRARMTLLLKLSIRGHKAKLIPLVTTLPIPCLPFTLVQSYSALLPAKKKSPIPWETLKCQRMTISRKYATVEGCCGKSGVLSLKSRLGTLNTGSLTGRDMLERRRVDICSLEDFNVCLQLVGPMANNLEQLYGLYSPAIDARYGKTPFEGLNGTVEKTILASGCNDNACKIYNAFEVKNATVDADLLIVCLGTGPHTFLLNYTNAKTANLLFKIRCNPKPMSQMNVYHVI</sequence>
<dbReference type="InParanoid" id="T1ETB6"/>
<dbReference type="KEGG" id="hro:HELRODRAFT_162887"/>
<dbReference type="EnsemblMetazoa" id="HelroT162887">
    <property type="protein sequence ID" value="HelroP162887"/>
    <property type="gene ID" value="HelroG162887"/>
</dbReference>
<dbReference type="GeneID" id="20199816"/>
<accession>T1ETB6</accession>
<keyword evidence="3" id="KW-1185">Reference proteome</keyword>
<dbReference type="HOGENOM" id="CLU_1191014_0_0_1"/>